<evidence type="ECO:0000313" key="7">
    <source>
        <dbReference type="Proteomes" id="UP001152320"/>
    </source>
</evidence>
<dbReference type="InterPro" id="IPR022041">
    <property type="entry name" value="Methyltransf_FA"/>
</dbReference>
<name>A0A9Q1CCE8_HOLLE</name>
<dbReference type="Pfam" id="PF12248">
    <property type="entry name" value="Methyltransf_FA"/>
    <property type="match status" value="1"/>
</dbReference>
<feature type="signal peptide" evidence="3">
    <location>
        <begin position="1"/>
        <end position="27"/>
    </location>
</feature>
<dbReference type="PROSITE" id="PS51257">
    <property type="entry name" value="PROKAR_LIPOPROTEIN"/>
    <property type="match status" value="1"/>
</dbReference>
<keyword evidence="7" id="KW-1185">Reference proteome</keyword>
<evidence type="ECO:0000256" key="2">
    <source>
        <dbReference type="ARBA" id="ARBA00023180"/>
    </source>
</evidence>
<dbReference type="CDD" id="cd00037">
    <property type="entry name" value="CLECT"/>
    <property type="match status" value="1"/>
</dbReference>
<feature type="domain" description="VWFD" evidence="5">
    <location>
        <begin position="699"/>
        <end position="876"/>
    </location>
</feature>
<evidence type="ECO:0000259" key="5">
    <source>
        <dbReference type="PROSITE" id="PS51233"/>
    </source>
</evidence>
<dbReference type="PROSITE" id="PS50041">
    <property type="entry name" value="C_TYPE_LECTIN_2"/>
    <property type="match status" value="1"/>
</dbReference>
<dbReference type="InterPro" id="IPR016186">
    <property type="entry name" value="C-type_lectin-like/link_sf"/>
</dbReference>
<comment type="caution">
    <text evidence="6">The sequence shown here is derived from an EMBL/GenBank/DDBJ whole genome shotgun (WGS) entry which is preliminary data.</text>
</comment>
<gene>
    <name evidence="6" type="ORF">HOLleu_09563</name>
</gene>
<dbReference type="InterPro" id="IPR036084">
    <property type="entry name" value="Ser_inhib-like_sf"/>
</dbReference>
<evidence type="ECO:0000259" key="4">
    <source>
        <dbReference type="PROSITE" id="PS50041"/>
    </source>
</evidence>
<evidence type="ECO:0000256" key="1">
    <source>
        <dbReference type="ARBA" id="ARBA00023157"/>
    </source>
</evidence>
<feature type="domain" description="C-type lectin" evidence="4">
    <location>
        <begin position="1176"/>
        <end position="1238"/>
    </location>
</feature>
<dbReference type="SMART" id="SM00216">
    <property type="entry name" value="VWD"/>
    <property type="match status" value="2"/>
</dbReference>
<dbReference type="SUPFAM" id="SSF56436">
    <property type="entry name" value="C-type lectin-like"/>
    <property type="match status" value="1"/>
</dbReference>
<keyword evidence="2" id="KW-0325">Glycoprotein</keyword>
<dbReference type="InterPro" id="IPR050780">
    <property type="entry name" value="Mucin_vWF_Thrombospondin_sf"/>
</dbReference>
<dbReference type="PROSITE" id="PS00615">
    <property type="entry name" value="C_TYPE_LECTIN_1"/>
    <property type="match status" value="1"/>
</dbReference>
<dbReference type="OrthoDB" id="6236007at2759"/>
<dbReference type="InterPro" id="IPR014853">
    <property type="entry name" value="VWF/SSPO/ZAN-like_Cys-rich_dom"/>
</dbReference>
<dbReference type="GO" id="GO:0005615">
    <property type="term" value="C:extracellular space"/>
    <property type="evidence" value="ECO:0007669"/>
    <property type="project" value="TreeGrafter"/>
</dbReference>
<dbReference type="InterPro" id="IPR016187">
    <property type="entry name" value="CTDL_fold"/>
</dbReference>
<dbReference type="Pfam" id="PF00094">
    <property type="entry name" value="VWD"/>
    <property type="match status" value="2"/>
</dbReference>
<proteinExistence type="predicted"/>
<feature type="domain" description="VWFD" evidence="5">
    <location>
        <begin position="283"/>
        <end position="465"/>
    </location>
</feature>
<dbReference type="Pfam" id="PF08742">
    <property type="entry name" value="C8"/>
    <property type="match status" value="2"/>
</dbReference>
<dbReference type="SUPFAM" id="SSF57567">
    <property type="entry name" value="Serine protease inhibitors"/>
    <property type="match status" value="1"/>
</dbReference>
<organism evidence="6 7">
    <name type="scientific">Holothuria leucospilota</name>
    <name type="common">Black long sea cucumber</name>
    <name type="synonym">Mertensiothuria leucospilota</name>
    <dbReference type="NCBI Taxonomy" id="206669"/>
    <lineage>
        <taxon>Eukaryota</taxon>
        <taxon>Metazoa</taxon>
        <taxon>Echinodermata</taxon>
        <taxon>Eleutherozoa</taxon>
        <taxon>Echinozoa</taxon>
        <taxon>Holothuroidea</taxon>
        <taxon>Aspidochirotacea</taxon>
        <taxon>Aspidochirotida</taxon>
        <taxon>Holothuriidae</taxon>
        <taxon>Holothuria</taxon>
    </lineage>
</organism>
<evidence type="ECO:0000256" key="3">
    <source>
        <dbReference type="SAM" id="SignalP"/>
    </source>
</evidence>
<dbReference type="AlphaFoldDB" id="A0A9Q1CCE8"/>
<dbReference type="Gene3D" id="3.10.100.10">
    <property type="entry name" value="Mannose-Binding Protein A, subunit A"/>
    <property type="match status" value="2"/>
</dbReference>
<dbReference type="PANTHER" id="PTHR11339:SF373">
    <property type="entry name" value="VWFD DOMAIN-CONTAINING PROTEIN"/>
    <property type="match status" value="1"/>
</dbReference>
<dbReference type="Proteomes" id="UP001152320">
    <property type="component" value="Chromosome 4"/>
</dbReference>
<dbReference type="CDD" id="cd19941">
    <property type="entry name" value="TIL"/>
    <property type="match status" value="1"/>
</dbReference>
<keyword evidence="1" id="KW-1015">Disulfide bond</keyword>
<dbReference type="SMART" id="SM00034">
    <property type="entry name" value="CLECT"/>
    <property type="match status" value="1"/>
</dbReference>
<dbReference type="SMART" id="SM00832">
    <property type="entry name" value="C8"/>
    <property type="match status" value="2"/>
</dbReference>
<keyword evidence="3" id="KW-0732">Signal</keyword>
<reference evidence="6" key="1">
    <citation type="submission" date="2021-10" db="EMBL/GenBank/DDBJ databases">
        <title>Tropical sea cucumber genome reveals ecological adaptation and Cuvierian tubules defense mechanism.</title>
        <authorList>
            <person name="Chen T."/>
        </authorList>
    </citation>
    <scope>NUCLEOTIDE SEQUENCE</scope>
    <source>
        <strain evidence="6">Nanhai2018</strain>
        <tissue evidence="6">Muscle</tissue>
    </source>
</reference>
<evidence type="ECO:0000313" key="6">
    <source>
        <dbReference type="EMBL" id="KAJ8042722.1"/>
    </source>
</evidence>
<dbReference type="GO" id="GO:0031012">
    <property type="term" value="C:extracellular matrix"/>
    <property type="evidence" value="ECO:0007669"/>
    <property type="project" value="TreeGrafter"/>
</dbReference>
<dbReference type="EMBL" id="JAIZAY010000004">
    <property type="protein sequence ID" value="KAJ8042722.1"/>
    <property type="molecule type" value="Genomic_DNA"/>
</dbReference>
<dbReference type="InterPro" id="IPR001846">
    <property type="entry name" value="VWF_type-D"/>
</dbReference>
<sequence length="1244" mass="140336">MLGKRTVHVPAMRVLLLLALLASGCLAQESSIDLNVYDIQWGTYRPTKDSLLVYVDYKIGAEEYEGLDHEEAVGLNFYIKNRDQQKQTYYTDYIRLPHSLADLRNASGFVSTFIRDANVIQPGDIICSNLESRAPVTVTLDGGTDFEECHPLSSYVEVTEFTPIIRPHIGTDTNFAFMSYELTFGEDTEQVTGQDMYNIKTFLSGSSDGTEDQHILATHVPQIGPSPVIEAGRKLSEQLVQTISKANTETHRYICFTLEPRHDISFNYNGKLTYCESFPTDNTTCRLWGDPHQKTFDGYGYTFQGECEYVAVETCKNEDGDVEDFRVIVDNFRRRPSRQITFIRELRLEFNGVAYALIHPNEVTVDGVSVTLPYKDSANGVSIHYAAPNKILNADFGLTIRLDDEHNGDITLSDYYKNKVCGLCGNFDEDRRNECHYRNGTNMNERNVNCTEKHTKEWFVNGSCHRNPPKPPTIPPEPKPCDKEEVRRQVQELCSLLTDSTGPFAACHDFVSPELYAATCEYDGCELFPETEFPCKSMEMYYYDCQSIKDWTLDDLLMWRSKVEQCPPVCPDGMFYNPSGDGCPPSCPYPNGYEGPCPFPRAERCECPYDMVFDGVNCVSPNMCGCLLENGIYLSKGDVYVSEDCTTTIECIRPNRTRLTQGAECVEHAECTTKNGRRDCYCVKGYEGDGRQDCNIGRKSCHIYGDPHFDTFDNWHYSFQGDCTYIATRMCEDPPDGFPPFEVHVETGKLVPTERFTWMTAIILLYEGKTYKMSHTGAITVDNVDYRDSLPFEDEGVEIFREGDGLVLETEFGLRIPYDGENDANIDLPAAYQGKVCGLCANADNDDKNEKVKPDGTQVKNKLDFANSWGASEDCPPVLKPVHTCVEGTPEETIALDSCGILLQKDGPLASCYDYREPQDYYNSCLFDLCGTLPSMEQLCKNVEQYVLACRSNGGSPSIDWQRYVPACKPVKCPEGYTVFQRSCYKYFPVPKNFESAKAHCLSQCAHLVTITTTGENQFVGGFAENKTSWIGAERNFENPVLELESSGEDVNTFLPIRLPKDFGSFKFSVQTEGDAHLILSSFPEIVGEDPVYDILLGGTGNPTNSLSRCLVCEPEGEAPRSYVRGDQETIFYVTIKGSVIEIGRNYQSSILEVDEEKRIMDIRHVAFRTDGAPGIWKFYTSEFDWITEESWTGFNGYRMGEPSNFRNQEHCLETNFNGEPGVWNDKNCNRPTAYVCEIDPDTE</sequence>
<accession>A0A9Q1CCE8</accession>
<protein>
    <submittedName>
        <fullName evidence="6">IgGFc-binding protein</fullName>
    </submittedName>
</protein>
<dbReference type="PANTHER" id="PTHR11339">
    <property type="entry name" value="EXTRACELLULAR MATRIX GLYCOPROTEIN RELATED"/>
    <property type="match status" value="1"/>
</dbReference>
<feature type="chain" id="PRO_5040119065" evidence="3">
    <location>
        <begin position="28"/>
        <end position="1244"/>
    </location>
</feature>
<dbReference type="PROSITE" id="PS51233">
    <property type="entry name" value="VWFD"/>
    <property type="match status" value="2"/>
</dbReference>
<dbReference type="InterPro" id="IPR018378">
    <property type="entry name" value="C-type_lectin_CS"/>
</dbReference>
<dbReference type="InterPro" id="IPR001304">
    <property type="entry name" value="C-type_lectin-like"/>
</dbReference>